<protein>
    <recommendedName>
        <fullName evidence="10">Autoinducer 2 import system permease protein LsrC</fullName>
    </recommendedName>
</protein>
<comment type="subcellular location">
    <subcellularLocation>
        <location evidence="1">Cell membrane</location>
        <topology evidence="1">Multi-pass membrane protein</topology>
    </subcellularLocation>
</comment>
<evidence type="ECO:0000313" key="12">
    <source>
        <dbReference type="EMBL" id="MBU5436867.1"/>
    </source>
</evidence>
<keyword evidence="8 11" id="KW-0472">Membrane</keyword>
<evidence type="ECO:0000256" key="9">
    <source>
        <dbReference type="ARBA" id="ARBA00025439"/>
    </source>
</evidence>
<keyword evidence="3" id="KW-0813">Transport</keyword>
<evidence type="ECO:0000256" key="5">
    <source>
        <dbReference type="ARBA" id="ARBA00022519"/>
    </source>
</evidence>
<organism evidence="12 13">
    <name type="scientific">Tissierella simiarum</name>
    <dbReference type="NCBI Taxonomy" id="2841534"/>
    <lineage>
        <taxon>Bacteria</taxon>
        <taxon>Bacillati</taxon>
        <taxon>Bacillota</taxon>
        <taxon>Tissierellia</taxon>
        <taxon>Tissierellales</taxon>
        <taxon>Tissierellaceae</taxon>
        <taxon>Tissierella</taxon>
    </lineage>
</organism>
<dbReference type="InterPro" id="IPR001851">
    <property type="entry name" value="ABC_transp_permease"/>
</dbReference>
<dbReference type="RefSeq" id="WP_216516429.1">
    <property type="nucleotide sequence ID" value="NZ_JAHLPM010000002.1"/>
</dbReference>
<evidence type="ECO:0000256" key="3">
    <source>
        <dbReference type="ARBA" id="ARBA00022448"/>
    </source>
</evidence>
<evidence type="ECO:0000313" key="13">
    <source>
        <dbReference type="Proteomes" id="UP000749471"/>
    </source>
</evidence>
<keyword evidence="4" id="KW-1003">Cell membrane</keyword>
<evidence type="ECO:0000256" key="2">
    <source>
        <dbReference type="ARBA" id="ARBA00011262"/>
    </source>
</evidence>
<reference evidence="12 13" key="1">
    <citation type="submission" date="2021-06" db="EMBL/GenBank/DDBJ databases">
        <authorList>
            <person name="Sun Q."/>
            <person name="Li D."/>
        </authorList>
    </citation>
    <scope>NUCLEOTIDE SEQUENCE [LARGE SCALE GENOMIC DNA]</scope>
    <source>
        <strain evidence="12 13">MSJ-40</strain>
    </source>
</reference>
<dbReference type="CDD" id="cd06579">
    <property type="entry name" value="TM_PBP1_transp_AraH_like"/>
    <property type="match status" value="1"/>
</dbReference>
<feature type="transmembrane region" description="Helical" evidence="11">
    <location>
        <begin position="50"/>
        <end position="80"/>
    </location>
</feature>
<keyword evidence="13" id="KW-1185">Reference proteome</keyword>
<comment type="function">
    <text evidence="9">Part of the ABC transporter complex LsrABCD involved in autoinducer 2 (AI-2) import. Probably responsible for the translocation of the substrate across the membrane.</text>
</comment>
<feature type="transmembrane region" description="Helical" evidence="11">
    <location>
        <begin position="211"/>
        <end position="229"/>
    </location>
</feature>
<feature type="transmembrane region" description="Helical" evidence="11">
    <location>
        <begin position="159"/>
        <end position="179"/>
    </location>
</feature>
<keyword evidence="5" id="KW-0997">Cell inner membrane</keyword>
<evidence type="ECO:0000256" key="8">
    <source>
        <dbReference type="ARBA" id="ARBA00023136"/>
    </source>
</evidence>
<feature type="transmembrane region" description="Helical" evidence="11">
    <location>
        <begin position="295"/>
        <end position="312"/>
    </location>
</feature>
<evidence type="ECO:0000256" key="6">
    <source>
        <dbReference type="ARBA" id="ARBA00022692"/>
    </source>
</evidence>
<evidence type="ECO:0000256" key="4">
    <source>
        <dbReference type="ARBA" id="ARBA00022475"/>
    </source>
</evidence>
<dbReference type="EMBL" id="JAHLPM010000002">
    <property type="protein sequence ID" value="MBU5436867.1"/>
    <property type="molecule type" value="Genomic_DNA"/>
</dbReference>
<evidence type="ECO:0000256" key="10">
    <source>
        <dbReference type="ARBA" id="ARBA00039382"/>
    </source>
</evidence>
<keyword evidence="6 11" id="KW-0812">Transmembrane</keyword>
<evidence type="ECO:0000256" key="7">
    <source>
        <dbReference type="ARBA" id="ARBA00022989"/>
    </source>
</evidence>
<keyword evidence="7 11" id="KW-1133">Transmembrane helix</keyword>
<evidence type="ECO:0000256" key="11">
    <source>
        <dbReference type="SAM" id="Phobius"/>
    </source>
</evidence>
<proteinExistence type="predicted"/>
<name>A0ABS6E1U7_9FIRM</name>
<feature type="transmembrane region" description="Helical" evidence="11">
    <location>
        <begin position="267"/>
        <end position="289"/>
    </location>
</feature>
<comment type="caution">
    <text evidence="12">The sequence shown here is derived from an EMBL/GenBank/DDBJ whole genome shotgun (WGS) entry which is preliminary data.</text>
</comment>
<sequence>MLRKYVPQPSKREYITFILLLLEILLFGMIADNFLSLDNIVRVIQNSAEIALVSIGMTMVMLLGGIDLSVGSTMGIVAIVAGKMIQGNSNNFVVLIVAMGLGIILGTINGLIITKFKIPDIIVTLATMNIWRAMIFMMLGGKWITGLNSVFSKLTTGKILGIPVLLLVIIAFYALFYYITMYRPFGRHLYATGSNIQSAELLGINANKIKIISYSLLGLMVGLASILYISRMGSVEMTIGSELSLQCIAAVTLGGTSVKGKGGKGSLIGTLAGVFFIAFLRNGIVILGVPSLLENAFIGMLIIGSILFDFFLDKKKVAKAA</sequence>
<dbReference type="PANTHER" id="PTHR32196:SF29">
    <property type="entry name" value="AUTOINDUCER 2 IMPORT SYSTEM PERMEASE PROTEIN LSRC"/>
    <property type="match status" value="1"/>
</dbReference>
<evidence type="ECO:0000256" key="1">
    <source>
        <dbReference type="ARBA" id="ARBA00004651"/>
    </source>
</evidence>
<dbReference type="PANTHER" id="PTHR32196">
    <property type="entry name" value="ABC TRANSPORTER PERMEASE PROTEIN YPHD-RELATED-RELATED"/>
    <property type="match status" value="1"/>
</dbReference>
<comment type="subunit">
    <text evidence="2">The complex is composed of two ATP-binding proteins (LsrA), two transmembrane proteins (LsrC and LsrD) and a solute-binding protein (LsrB).</text>
</comment>
<feature type="transmembrane region" description="Helical" evidence="11">
    <location>
        <begin position="92"/>
        <end position="112"/>
    </location>
</feature>
<feature type="transmembrane region" description="Helical" evidence="11">
    <location>
        <begin position="12"/>
        <end position="30"/>
    </location>
</feature>
<gene>
    <name evidence="12" type="ORF">KQI42_02535</name>
</gene>
<dbReference type="Proteomes" id="UP000749471">
    <property type="component" value="Unassembled WGS sequence"/>
</dbReference>
<accession>A0ABS6E1U7</accession>
<dbReference type="Pfam" id="PF02653">
    <property type="entry name" value="BPD_transp_2"/>
    <property type="match status" value="1"/>
</dbReference>